<protein>
    <submittedName>
        <fullName evidence="1">Uncharacterized protein</fullName>
    </submittedName>
</protein>
<evidence type="ECO:0000313" key="2">
    <source>
        <dbReference type="Proteomes" id="UP000468388"/>
    </source>
</evidence>
<dbReference type="OrthoDB" id="673785at2"/>
<gene>
    <name evidence="1" type="ORF">GO495_25680</name>
</gene>
<dbReference type="RefSeq" id="WP_157302816.1">
    <property type="nucleotide sequence ID" value="NZ_BAAAZB010000001.1"/>
</dbReference>
<evidence type="ECO:0000313" key="1">
    <source>
        <dbReference type="EMBL" id="MVT44012.1"/>
    </source>
</evidence>
<organism evidence="1 2">
    <name type="scientific">Chitinophaga oryziterrae</name>
    <dbReference type="NCBI Taxonomy" id="1031224"/>
    <lineage>
        <taxon>Bacteria</taxon>
        <taxon>Pseudomonadati</taxon>
        <taxon>Bacteroidota</taxon>
        <taxon>Chitinophagia</taxon>
        <taxon>Chitinophagales</taxon>
        <taxon>Chitinophagaceae</taxon>
        <taxon>Chitinophaga</taxon>
    </lineage>
</organism>
<dbReference type="AlphaFoldDB" id="A0A6N8JIP0"/>
<comment type="caution">
    <text evidence="1">The sequence shown here is derived from an EMBL/GenBank/DDBJ whole genome shotgun (WGS) entry which is preliminary data.</text>
</comment>
<dbReference type="EMBL" id="WRXO01000009">
    <property type="protein sequence ID" value="MVT44012.1"/>
    <property type="molecule type" value="Genomic_DNA"/>
</dbReference>
<accession>A0A6N8JIP0</accession>
<proteinExistence type="predicted"/>
<reference evidence="1 2" key="1">
    <citation type="submission" date="2019-12" db="EMBL/GenBank/DDBJ databases">
        <title>The draft genomic sequence of strain Chitinophaga oryziterrae JCM 16595.</title>
        <authorList>
            <person name="Zhang X."/>
        </authorList>
    </citation>
    <scope>NUCLEOTIDE SEQUENCE [LARGE SCALE GENOMIC DNA]</scope>
    <source>
        <strain evidence="1 2">JCM 16595</strain>
    </source>
</reference>
<sequence>MRRIYYLTALLFIALFIVAFLVYTADFPNKNKNGFNRHYLQHTVTPLANISTRGVIQNICGATATQFFFATGNPKKIIATNHLLQDRKLINLPVDSLDQDFYTQVDSPAVYIYAFNKPAIITANVSTGAISKKQLPAGAFSQAHSLGNGTFILRKLSTEVPDQFFVKVTSDSISKEKHLSEIHMDGGMSTDGILHYDPETHLFTFLHYYNNNYISFDTSLQLANTGHTIDTFTHFRFELSDKDARTKHVYTSQGPDHMINAASCVYKGYLYVRSTLKADNEDEGYKNNIVIDVYNLRKGEYRGSFYLKGDTREKINKLAIYDDVLIVNCRDRIYAWDLDTSEIVAK</sequence>
<name>A0A6N8JIP0_9BACT</name>
<dbReference type="Proteomes" id="UP000468388">
    <property type="component" value="Unassembled WGS sequence"/>
</dbReference>
<keyword evidence="2" id="KW-1185">Reference proteome</keyword>